<feature type="region of interest" description="Disordered" evidence="1">
    <location>
        <begin position="23"/>
        <end position="44"/>
    </location>
</feature>
<evidence type="ECO:0000313" key="2">
    <source>
        <dbReference type="EMBL" id="KAG9449375.1"/>
    </source>
</evidence>
<protein>
    <submittedName>
        <fullName evidence="2">Uncharacterized protein</fullName>
    </submittedName>
</protein>
<dbReference type="Proteomes" id="UP000825729">
    <property type="component" value="Unassembled WGS sequence"/>
</dbReference>
<evidence type="ECO:0000313" key="3">
    <source>
        <dbReference type="Proteomes" id="UP000825729"/>
    </source>
</evidence>
<comment type="caution">
    <text evidence="2">The sequence shown here is derived from an EMBL/GenBank/DDBJ whole genome shotgun (WGS) entry which is preliminary data.</text>
</comment>
<evidence type="ECO:0000256" key="1">
    <source>
        <dbReference type="SAM" id="MobiDB-lite"/>
    </source>
</evidence>
<keyword evidence="3" id="KW-1185">Reference proteome</keyword>
<dbReference type="EMBL" id="JAINDJ010000004">
    <property type="protein sequence ID" value="KAG9449375.1"/>
    <property type="molecule type" value="Genomic_DNA"/>
</dbReference>
<dbReference type="AlphaFoldDB" id="A0AAV7EKK9"/>
<organism evidence="2 3">
    <name type="scientific">Aristolochia fimbriata</name>
    <name type="common">White veined hardy Dutchman's pipe vine</name>
    <dbReference type="NCBI Taxonomy" id="158543"/>
    <lineage>
        <taxon>Eukaryota</taxon>
        <taxon>Viridiplantae</taxon>
        <taxon>Streptophyta</taxon>
        <taxon>Embryophyta</taxon>
        <taxon>Tracheophyta</taxon>
        <taxon>Spermatophyta</taxon>
        <taxon>Magnoliopsida</taxon>
        <taxon>Magnoliidae</taxon>
        <taxon>Piperales</taxon>
        <taxon>Aristolochiaceae</taxon>
        <taxon>Aristolochia</taxon>
    </lineage>
</organism>
<sequence>MALSRNDYALLKTETTSRGRRLWTLSNPVSGPFPPSTGDATPDGSAAALQGVRVRGRSFDASRGRVPLQIVESGVNADLGATGPAWERSPVCVWPGMACGIANDLSCEVWTGMGSPNRSNRPQEKQK</sequence>
<gene>
    <name evidence="2" type="ORF">H6P81_009340</name>
</gene>
<reference evidence="2 3" key="1">
    <citation type="submission" date="2021-07" db="EMBL/GenBank/DDBJ databases">
        <title>The Aristolochia fimbriata genome: insights into angiosperm evolution, floral development and chemical biosynthesis.</title>
        <authorList>
            <person name="Jiao Y."/>
        </authorList>
    </citation>
    <scope>NUCLEOTIDE SEQUENCE [LARGE SCALE GENOMIC DNA]</scope>
    <source>
        <strain evidence="2">IBCAS-2021</strain>
        <tissue evidence="2">Leaf</tissue>
    </source>
</reference>
<accession>A0AAV7EKK9</accession>
<name>A0AAV7EKK9_ARIFI</name>
<proteinExistence type="predicted"/>